<evidence type="ECO:0000313" key="3">
    <source>
        <dbReference type="Proteomes" id="UP000541583"/>
    </source>
</evidence>
<name>A0ABR6PLA8_9SPHI</name>
<dbReference type="Proteomes" id="UP000541583">
    <property type="component" value="Unassembled WGS sequence"/>
</dbReference>
<comment type="caution">
    <text evidence="2">The sequence shown here is derived from an EMBL/GenBank/DDBJ whole genome shotgun (WGS) entry which is preliminary data.</text>
</comment>
<keyword evidence="1" id="KW-1133">Transmembrane helix</keyword>
<feature type="transmembrane region" description="Helical" evidence="1">
    <location>
        <begin position="7"/>
        <end position="25"/>
    </location>
</feature>
<accession>A0ABR6PLA8</accession>
<sequence length="67" mass="7410">MTTYRIIGIVLIVIGIGMLFLGASLFTYQGPPLNPIVSKMGEYSFFWWLPTLIVGIGLTFGSKRKGK</sequence>
<organism evidence="2 3">
    <name type="scientific">Mucilaginibacter lappiensis</name>
    <dbReference type="NCBI Taxonomy" id="354630"/>
    <lineage>
        <taxon>Bacteria</taxon>
        <taxon>Pseudomonadati</taxon>
        <taxon>Bacteroidota</taxon>
        <taxon>Sphingobacteriia</taxon>
        <taxon>Sphingobacteriales</taxon>
        <taxon>Sphingobacteriaceae</taxon>
        <taxon>Mucilaginibacter</taxon>
    </lineage>
</organism>
<keyword evidence="3" id="KW-1185">Reference proteome</keyword>
<evidence type="ECO:0000313" key="2">
    <source>
        <dbReference type="EMBL" id="MBB6109036.1"/>
    </source>
</evidence>
<gene>
    <name evidence="2" type="ORF">HDF23_001779</name>
</gene>
<keyword evidence="1" id="KW-0812">Transmembrane</keyword>
<reference evidence="2 3" key="1">
    <citation type="submission" date="2020-08" db="EMBL/GenBank/DDBJ databases">
        <title>Genomic Encyclopedia of Type Strains, Phase IV (KMG-V): Genome sequencing to study the core and pangenomes of soil and plant-associated prokaryotes.</title>
        <authorList>
            <person name="Whitman W."/>
        </authorList>
    </citation>
    <scope>NUCLEOTIDE SEQUENCE [LARGE SCALE GENOMIC DNA]</scope>
    <source>
        <strain evidence="2 3">ANJLi2</strain>
    </source>
</reference>
<feature type="transmembrane region" description="Helical" evidence="1">
    <location>
        <begin position="45"/>
        <end position="62"/>
    </location>
</feature>
<evidence type="ECO:0008006" key="4">
    <source>
        <dbReference type="Google" id="ProtNLM"/>
    </source>
</evidence>
<evidence type="ECO:0000256" key="1">
    <source>
        <dbReference type="SAM" id="Phobius"/>
    </source>
</evidence>
<keyword evidence="1" id="KW-0472">Membrane</keyword>
<protein>
    <recommendedName>
        <fullName evidence="4">DUF3098 domain-containing protein</fullName>
    </recommendedName>
</protein>
<dbReference type="EMBL" id="JACHCB010000003">
    <property type="protein sequence ID" value="MBB6109036.1"/>
    <property type="molecule type" value="Genomic_DNA"/>
</dbReference>
<proteinExistence type="predicted"/>